<name>A0A9W9ZEW2_9CNID</name>
<dbReference type="Proteomes" id="UP001163046">
    <property type="component" value="Unassembled WGS sequence"/>
</dbReference>
<organism evidence="2 3">
    <name type="scientific">Desmophyllum pertusum</name>
    <dbReference type="NCBI Taxonomy" id="174260"/>
    <lineage>
        <taxon>Eukaryota</taxon>
        <taxon>Metazoa</taxon>
        <taxon>Cnidaria</taxon>
        <taxon>Anthozoa</taxon>
        <taxon>Hexacorallia</taxon>
        <taxon>Scleractinia</taxon>
        <taxon>Caryophylliina</taxon>
        <taxon>Caryophylliidae</taxon>
        <taxon>Desmophyllum</taxon>
    </lineage>
</organism>
<dbReference type="EMBL" id="MU826358">
    <property type="protein sequence ID" value="KAJ7379328.1"/>
    <property type="molecule type" value="Genomic_DNA"/>
</dbReference>
<keyword evidence="1" id="KW-1133">Transmembrane helix</keyword>
<evidence type="ECO:0000313" key="3">
    <source>
        <dbReference type="Proteomes" id="UP001163046"/>
    </source>
</evidence>
<evidence type="ECO:0000313" key="2">
    <source>
        <dbReference type="EMBL" id="KAJ7379328.1"/>
    </source>
</evidence>
<feature type="transmembrane region" description="Helical" evidence="1">
    <location>
        <begin position="45"/>
        <end position="70"/>
    </location>
</feature>
<protein>
    <submittedName>
        <fullName evidence="2">Uncharacterized protein</fullName>
    </submittedName>
</protein>
<sequence>MLQASSSIADGLTDEFRKVVKHRVTFLRAANKIKFRSVARKLDSFASFLGAFGPVFSIFGGITSIITTFLTPNPFDAMAKYLKKEFDEVHRRLSHIQHDIKDLKHVVQSEIRMVGMARKLEAIRYSLRRYNKMVDKLSKDPVCGSNNLFKRTEVKRFMTQYERDNVEDSLLDLFGVEYGEVLEAPSLLMPFMRAYCGTNPAKVRRFMIEISNYAYAGSLAHFAFKSLECRKNRRRNCDNEEEKKQWMKKLYKFLQKANVFKQATAIPAYGLHLDIKDDLDKLIYNEVKKAPNLAVKEFPGLFDKVYNFIINKLFNVNDWPNACIVNLESDRAVIALVAQTNATIYGLDFEPWVLPFSKFHLGLENAKFRIKKPPRAIQNTKKMDEKWLNGITPDIVHCRPILENQKCVVEVWTHANVYPRYESSKDRIIYFLFNPVSYLVSTSPAMSKVGVRVTPKVVINMLPIDVVYVNKKYMERYIGKTEIVVGCWKDQNKPYITCRGPNPRDPNRFPWKNDRYAALIVH</sequence>
<proteinExistence type="predicted"/>
<dbReference type="AlphaFoldDB" id="A0A9W9ZEW2"/>
<gene>
    <name evidence="2" type="ORF">OS493_016561</name>
</gene>
<keyword evidence="3" id="KW-1185">Reference proteome</keyword>
<keyword evidence="1" id="KW-0812">Transmembrane</keyword>
<comment type="caution">
    <text evidence="2">The sequence shown here is derived from an EMBL/GenBank/DDBJ whole genome shotgun (WGS) entry which is preliminary data.</text>
</comment>
<dbReference type="OrthoDB" id="5982454at2759"/>
<accession>A0A9W9ZEW2</accession>
<keyword evidence="1" id="KW-0472">Membrane</keyword>
<evidence type="ECO:0000256" key="1">
    <source>
        <dbReference type="SAM" id="Phobius"/>
    </source>
</evidence>
<reference evidence="2" key="1">
    <citation type="submission" date="2023-01" db="EMBL/GenBank/DDBJ databases">
        <title>Genome assembly of the deep-sea coral Lophelia pertusa.</title>
        <authorList>
            <person name="Herrera S."/>
            <person name="Cordes E."/>
        </authorList>
    </citation>
    <scope>NUCLEOTIDE SEQUENCE</scope>
    <source>
        <strain evidence="2">USNM1676648</strain>
        <tissue evidence="2">Polyp</tissue>
    </source>
</reference>